<dbReference type="SUPFAM" id="SSF56935">
    <property type="entry name" value="Porins"/>
    <property type="match status" value="1"/>
</dbReference>
<proteinExistence type="inferred from homology"/>
<dbReference type="InterPro" id="IPR000531">
    <property type="entry name" value="Beta-barrel_TonB"/>
</dbReference>
<keyword evidence="2 4" id="KW-0472">Membrane</keyword>
<dbReference type="EMBL" id="FUZF01000011">
    <property type="protein sequence ID" value="SKB83055.1"/>
    <property type="molecule type" value="Genomic_DNA"/>
</dbReference>
<accession>A0A1T5EGZ9</accession>
<gene>
    <name evidence="7" type="ORF">SAMN05660841_02567</name>
</gene>
<dbReference type="InterPro" id="IPR037066">
    <property type="entry name" value="Plug_dom_sf"/>
</dbReference>
<dbReference type="Proteomes" id="UP000190150">
    <property type="component" value="Unassembled WGS sequence"/>
</dbReference>
<keyword evidence="4" id="KW-0798">TonB box</keyword>
<evidence type="ECO:0000256" key="1">
    <source>
        <dbReference type="ARBA" id="ARBA00004442"/>
    </source>
</evidence>
<dbReference type="PANTHER" id="PTHR40980:SF4">
    <property type="entry name" value="TONB-DEPENDENT RECEPTOR-LIKE BETA-BARREL DOMAIN-CONTAINING PROTEIN"/>
    <property type="match status" value="1"/>
</dbReference>
<evidence type="ECO:0000256" key="4">
    <source>
        <dbReference type="RuleBase" id="RU003357"/>
    </source>
</evidence>
<sequence>MCNFTKIRTLKLLRFMSRVTFVVSIITLLSAGVLFASEVRSQNLAKVTVNLHHRVTTVHELLAELARQTDFTFVYTLETGRIKVDPPNVDHNKLDVVLHWLTETKKLKFEQVNKSIAVSNAQERAKQQTGRISGKILDDRGEPLPGASVKVLQTNQSARSSVDGSYYFDIVSGSYTMEVSYISFQTKRVTQVQVNSGQLTSLNIVLSPSTSALEQVVVTGSYKKESVAGLYAAQKNAASVTDGISAEQISRTPDNDMGQVLKRVTGLTTVNNRSVIVRGMSDRYNQAMLDGIVIPSTSQNRRDFSFDIIPTEMVSSVVVNKTATPDVSAEFSGGQVSVNTIDIPEQNFTSIQLGTGGNSRTTGKDFYRLGERHTNEYLGFFDKSAKLPDGIKTWQWNNRASQLDAPPGYILDDPELNAIPLNQVEFGDAVKYNDLDAIAQSKRLNSNAMRLYKYKAAPNQNIRFSLGRRYELKNGNRFGFVASANFRNEQNIVSFNNVRRSPMNHYIDSTGLGDNGAGTSYRFNSNGGLVANMGLQGQRFKVTLKNMYARTYSDNYNESIQTAREDSQPIPTKLVYQLPEAMSLQQHQLTGEYQLPLKIKAEGMFTVNKIKQQILDERKLSYRLTTIIGDEPYFQTPGLMTHSSASTGNTFKDWRMWTNIDETDYNWSAAFSRRFGEGKDISTWMKLGYQAWTKKRSLDLNKMVPWTRSWVEGTTNQKAPAIELPYDQLFANENIGNGNNQAYYYADALGGRYYDGEMSSHALYLMADQKLWNRLRLVYGVRAEYFDLTSKQEELYRRSYQDEPDPDDIQRHRFGVKESSWRFLPSVNATYSLTPEFNIRGSYSRTVIRPDFREVGMFGMYDFEIDGYVYGEHVQSTLIDNIDLRLEWYPSPGEIISLTGYHKNLDKPIELIHSGKGLNEYTYANMESAKNLGLELEIRKNFSFISDKDWVKDLFISANGTLLQSKVNVLSHWDWINNPETQVAERVQQRYPNQDRPLIGQSPWLLNLGLGYWGDRYGVTASYNHRGPRTNLANVSLARVEYELAPKQLDAQLYARFLKKKMEVKLNIANLLDDWTRYYSNINDYEQDENKLDVLKKGKSIRYSKEEGDNITYRRREGRRFSLSVTYNF</sequence>
<dbReference type="AlphaFoldDB" id="A0A1T5EGZ9"/>
<dbReference type="SUPFAM" id="SSF49464">
    <property type="entry name" value="Carboxypeptidase regulatory domain-like"/>
    <property type="match status" value="1"/>
</dbReference>
<comment type="similarity">
    <text evidence="4">Belongs to the TonB-dependent receptor family.</text>
</comment>
<evidence type="ECO:0000259" key="5">
    <source>
        <dbReference type="Pfam" id="PF00593"/>
    </source>
</evidence>
<protein>
    <submittedName>
        <fullName evidence="7">TonB-dependent Receptor Plug Domain</fullName>
    </submittedName>
</protein>
<evidence type="ECO:0000259" key="6">
    <source>
        <dbReference type="Pfam" id="PF07715"/>
    </source>
</evidence>
<evidence type="ECO:0000256" key="2">
    <source>
        <dbReference type="ARBA" id="ARBA00023136"/>
    </source>
</evidence>
<name>A0A1T5EGZ9_9SPHI</name>
<dbReference type="STRING" id="1513896.SAMN05660841_02567"/>
<dbReference type="GO" id="GO:0009279">
    <property type="term" value="C:cell outer membrane"/>
    <property type="evidence" value="ECO:0007669"/>
    <property type="project" value="UniProtKB-SubCell"/>
</dbReference>
<evidence type="ECO:0000256" key="3">
    <source>
        <dbReference type="ARBA" id="ARBA00023237"/>
    </source>
</evidence>
<dbReference type="Gene3D" id="2.60.40.1120">
    <property type="entry name" value="Carboxypeptidase-like, regulatory domain"/>
    <property type="match status" value="1"/>
</dbReference>
<dbReference type="InterPro" id="IPR012910">
    <property type="entry name" value="Plug_dom"/>
</dbReference>
<dbReference type="InterPro" id="IPR008969">
    <property type="entry name" value="CarboxyPept-like_regulatory"/>
</dbReference>
<dbReference type="PANTHER" id="PTHR40980">
    <property type="entry name" value="PLUG DOMAIN-CONTAINING PROTEIN"/>
    <property type="match status" value="1"/>
</dbReference>
<organism evidence="7 8">
    <name type="scientific">Sphingobacterium nematocida</name>
    <dbReference type="NCBI Taxonomy" id="1513896"/>
    <lineage>
        <taxon>Bacteria</taxon>
        <taxon>Pseudomonadati</taxon>
        <taxon>Bacteroidota</taxon>
        <taxon>Sphingobacteriia</taxon>
        <taxon>Sphingobacteriales</taxon>
        <taxon>Sphingobacteriaceae</taxon>
        <taxon>Sphingobacterium</taxon>
    </lineage>
</organism>
<evidence type="ECO:0000313" key="7">
    <source>
        <dbReference type="EMBL" id="SKB83055.1"/>
    </source>
</evidence>
<dbReference type="InterPro" id="IPR036942">
    <property type="entry name" value="Beta-barrel_TonB_sf"/>
</dbReference>
<evidence type="ECO:0000313" key="8">
    <source>
        <dbReference type="Proteomes" id="UP000190150"/>
    </source>
</evidence>
<dbReference type="Pfam" id="PF13620">
    <property type="entry name" value="CarboxypepD_reg"/>
    <property type="match status" value="1"/>
</dbReference>
<reference evidence="8" key="1">
    <citation type="submission" date="2017-02" db="EMBL/GenBank/DDBJ databases">
        <authorList>
            <person name="Varghese N."/>
            <person name="Submissions S."/>
        </authorList>
    </citation>
    <scope>NUCLEOTIDE SEQUENCE [LARGE SCALE GENOMIC DNA]</scope>
    <source>
        <strain evidence="8">DSM 24091</strain>
    </source>
</reference>
<feature type="domain" description="TonB-dependent receptor-like beta-barrel" evidence="5">
    <location>
        <begin position="658"/>
        <end position="1071"/>
    </location>
</feature>
<dbReference type="Pfam" id="PF07715">
    <property type="entry name" value="Plug"/>
    <property type="match status" value="1"/>
</dbReference>
<feature type="domain" description="TonB-dependent receptor plug" evidence="6">
    <location>
        <begin position="235"/>
        <end position="325"/>
    </location>
</feature>
<dbReference type="Gene3D" id="2.170.130.10">
    <property type="entry name" value="TonB-dependent receptor, plug domain"/>
    <property type="match status" value="1"/>
</dbReference>
<dbReference type="Pfam" id="PF00593">
    <property type="entry name" value="TonB_dep_Rec_b-barrel"/>
    <property type="match status" value="1"/>
</dbReference>
<keyword evidence="8" id="KW-1185">Reference proteome</keyword>
<dbReference type="Gene3D" id="2.40.170.20">
    <property type="entry name" value="TonB-dependent receptor, beta-barrel domain"/>
    <property type="match status" value="1"/>
</dbReference>
<dbReference type="OrthoDB" id="9768470at2"/>
<keyword evidence="3" id="KW-0998">Cell outer membrane</keyword>
<comment type="subcellular location">
    <subcellularLocation>
        <location evidence="1 4">Cell outer membrane</location>
    </subcellularLocation>
</comment>
<keyword evidence="7" id="KW-0675">Receptor</keyword>